<organism evidence="2 3">
    <name type="scientific">Hymenobacter chitinivorans DSM 11115</name>
    <dbReference type="NCBI Taxonomy" id="1121954"/>
    <lineage>
        <taxon>Bacteria</taxon>
        <taxon>Pseudomonadati</taxon>
        <taxon>Bacteroidota</taxon>
        <taxon>Cytophagia</taxon>
        <taxon>Cytophagales</taxon>
        <taxon>Hymenobacteraceae</taxon>
        <taxon>Hymenobacter</taxon>
    </lineage>
</organism>
<gene>
    <name evidence="2" type="ORF">CLV45_0016</name>
</gene>
<name>A0A2M9BKX8_9BACT</name>
<accession>A0A2M9BKX8</accession>
<dbReference type="CDD" id="cd00038">
    <property type="entry name" value="CAP_ED"/>
    <property type="match status" value="1"/>
</dbReference>
<dbReference type="OrthoDB" id="667553at2"/>
<sequence>MYAPLLAHIARYVALTESEEALLCSYLRVQTIGRKDHLLREGQVCAANYFVLQGCLRTYLVSEKGTEQTILFGIENWWLTDYASLDTGQASQFNIQAVEATQVVVLAQDVQEEVFRRLPPLERYFRLVLQRAAAAALFRIKFLYSMSGEERYRHFSHAWPGFVQRVPQYMLASFLGFTPEFLSKIRAKVEPEQRAGIS</sequence>
<evidence type="ECO:0000313" key="3">
    <source>
        <dbReference type="Proteomes" id="UP000228535"/>
    </source>
</evidence>
<dbReference type="Proteomes" id="UP000228535">
    <property type="component" value="Unassembled WGS sequence"/>
</dbReference>
<evidence type="ECO:0000313" key="2">
    <source>
        <dbReference type="EMBL" id="PJJ58606.1"/>
    </source>
</evidence>
<dbReference type="Gene3D" id="2.60.120.10">
    <property type="entry name" value="Jelly Rolls"/>
    <property type="match status" value="1"/>
</dbReference>
<feature type="domain" description="Cyclic nucleotide-binding" evidence="1">
    <location>
        <begin position="33"/>
        <end position="115"/>
    </location>
</feature>
<dbReference type="InterPro" id="IPR000595">
    <property type="entry name" value="cNMP-bd_dom"/>
</dbReference>
<comment type="caution">
    <text evidence="2">The sequence shown here is derived from an EMBL/GenBank/DDBJ whole genome shotgun (WGS) entry which is preliminary data.</text>
</comment>
<protein>
    <submittedName>
        <fullName evidence="2">CRP-like cAMP-binding protein</fullName>
    </submittedName>
</protein>
<dbReference type="RefSeq" id="WP_100334368.1">
    <property type="nucleotide sequence ID" value="NZ_PGFA01000001.1"/>
</dbReference>
<dbReference type="InterPro" id="IPR014710">
    <property type="entry name" value="RmlC-like_jellyroll"/>
</dbReference>
<evidence type="ECO:0000259" key="1">
    <source>
        <dbReference type="Pfam" id="PF00027"/>
    </source>
</evidence>
<dbReference type="Pfam" id="PF00027">
    <property type="entry name" value="cNMP_binding"/>
    <property type="match status" value="1"/>
</dbReference>
<dbReference type="SUPFAM" id="SSF51206">
    <property type="entry name" value="cAMP-binding domain-like"/>
    <property type="match status" value="1"/>
</dbReference>
<keyword evidence="3" id="KW-1185">Reference proteome</keyword>
<dbReference type="InterPro" id="IPR018490">
    <property type="entry name" value="cNMP-bd_dom_sf"/>
</dbReference>
<reference evidence="2 3" key="1">
    <citation type="submission" date="2017-11" db="EMBL/GenBank/DDBJ databases">
        <title>Genomic Encyclopedia of Archaeal and Bacterial Type Strains, Phase II (KMG-II): From Individual Species to Whole Genera.</title>
        <authorList>
            <person name="Goeker M."/>
        </authorList>
    </citation>
    <scope>NUCLEOTIDE SEQUENCE [LARGE SCALE GENOMIC DNA]</scope>
    <source>
        <strain evidence="2 3">DSM 11115</strain>
    </source>
</reference>
<proteinExistence type="predicted"/>
<dbReference type="AlphaFoldDB" id="A0A2M9BKX8"/>
<dbReference type="EMBL" id="PGFA01000001">
    <property type="protein sequence ID" value="PJJ58606.1"/>
    <property type="molecule type" value="Genomic_DNA"/>
</dbReference>